<comment type="caution">
    <text evidence="7">The sequence shown here is derived from an EMBL/GenBank/DDBJ whole genome shotgun (WGS) entry which is preliminary data.</text>
</comment>
<keyword evidence="4" id="KW-0808">Transferase</keyword>
<keyword evidence="3 7" id="KW-0762">Sugar transport</keyword>
<dbReference type="Proteomes" id="UP001595882">
    <property type="component" value="Unassembled WGS sequence"/>
</dbReference>
<evidence type="ECO:0000313" key="8">
    <source>
        <dbReference type="Proteomes" id="UP001595882"/>
    </source>
</evidence>
<dbReference type="RefSeq" id="WP_390249754.1">
    <property type="nucleotide sequence ID" value="NZ_JBHSDT010000003.1"/>
</dbReference>
<protein>
    <submittedName>
        <fullName evidence="7">PTS sugar transporter subunit IIA</fullName>
    </submittedName>
</protein>
<dbReference type="CDD" id="cd00211">
    <property type="entry name" value="PTS_IIA_fru"/>
    <property type="match status" value="1"/>
</dbReference>
<evidence type="ECO:0000256" key="3">
    <source>
        <dbReference type="ARBA" id="ARBA00022597"/>
    </source>
</evidence>
<dbReference type="Pfam" id="PF00359">
    <property type="entry name" value="PTS_EIIA_2"/>
    <property type="match status" value="1"/>
</dbReference>
<evidence type="ECO:0000313" key="7">
    <source>
        <dbReference type="EMBL" id="MFC4402136.1"/>
    </source>
</evidence>
<evidence type="ECO:0000256" key="4">
    <source>
        <dbReference type="ARBA" id="ARBA00022679"/>
    </source>
</evidence>
<feature type="domain" description="PTS EIIA type-2" evidence="6">
    <location>
        <begin position="58"/>
        <end position="203"/>
    </location>
</feature>
<evidence type="ECO:0000259" key="6">
    <source>
        <dbReference type="PROSITE" id="PS51094"/>
    </source>
</evidence>
<evidence type="ECO:0000256" key="5">
    <source>
        <dbReference type="ARBA" id="ARBA00022683"/>
    </source>
</evidence>
<dbReference type="PROSITE" id="PS51094">
    <property type="entry name" value="PTS_EIIA_TYPE_2"/>
    <property type="match status" value="1"/>
</dbReference>
<accession>A0ABV8WU60</accession>
<dbReference type="InterPro" id="IPR051541">
    <property type="entry name" value="PTS_SugarTrans_NitroReg"/>
</dbReference>
<dbReference type="Gene3D" id="3.40.930.10">
    <property type="entry name" value="Mannitol-specific EII, Chain A"/>
    <property type="match status" value="1"/>
</dbReference>
<dbReference type="SUPFAM" id="SSF55804">
    <property type="entry name" value="Phoshotransferase/anion transport protein"/>
    <property type="match status" value="1"/>
</dbReference>
<dbReference type="PANTHER" id="PTHR47738:SF2">
    <property type="entry name" value="PTS SYSTEM FRUCTOSE-LIKE EIIA COMPONENT"/>
    <property type="match status" value="1"/>
</dbReference>
<keyword evidence="5" id="KW-0598">Phosphotransferase system</keyword>
<reference evidence="8" key="1">
    <citation type="journal article" date="2019" name="Int. J. Syst. Evol. Microbiol.">
        <title>The Global Catalogue of Microorganisms (GCM) 10K type strain sequencing project: providing services to taxonomists for standard genome sequencing and annotation.</title>
        <authorList>
            <consortium name="The Broad Institute Genomics Platform"/>
            <consortium name="The Broad Institute Genome Sequencing Center for Infectious Disease"/>
            <person name="Wu L."/>
            <person name="Ma J."/>
        </authorList>
    </citation>
    <scope>NUCLEOTIDE SEQUENCE [LARGE SCALE GENOMIC DNA]</scope>
    <source>
        <strain evidence="8">CCUG 37865</strain>
    </source>
</reference>
<keyword evidence="2" id="KW-0597">Phosphoprotein</keyword>
<dbReference type="NCBIfam" id="TIGR00848">
    <property type="entry name" value="fruA"/>
    <property type="match status" value="1"/>
</dbReference>
<dbReference type="PANTHER" id="PTHR47738">
    <property type="entry name" value="PTS SYSTEM FRUCTOSE-LIKE EIIA COMPONENT-RELATED"/>
    <property type="match status" value="1"/>
</dbReference>
<evidence type="ECO:0000256" key="1">
    <source>
        <dbReference type="ARBA" id="ARBA00022448"/>
    </source>
</evidence>
<evidence type="ECO:0000256" key="2">
    <source>
        <dbReference type="ARBA" id="ARBA00022553"/>
    </source>
</evidence>
<dbReference type="InterPro" id="IPR016152">
    <property type="entry name" value="PTrfase/Anion_transptr"/>
</dbReference>
<proteinExistence type="predicted"/>
<sequence length="205" mass="22923">MVLFAIIIGSAITALVIKSLKNDVWNSATELAQLGEKPRANSVNEHTKQLEEINQLTDITNVELVDTNLQGDSREAIIDELIEKLYKENILTSKKDFKQAIIEREEESSTGIGMNMAIPHGKSDAVKVPGIAFGIKKAGVDWYCVDDSLAKFIFMIALPEGAEDDAHLKILQMLSRKMADEDFRDMLLNAQTDNEAYKLLKDIRE</sequence>
<dbReference type="EMBL" id="JBHSDT010000003">
    <property type="protein sequence ID" value="MFC4402136.1"/>
    <property type="molecule type" value="Genomic_DNA"/>
</dbReference>
<keyword evidence="1" id="KW-0813">Transport</keyword>
<name>A0ABV8WU60_9BACI</name>
<gene>
    <name evidence="7" type="ORF">ACFOY7_03495</name>
</gene>
<dbReference type="InterPro" id="IPR002178">
    <property type="entry name" value="PTS_EIIA_type-2_dom"/>
</dbReference>
<organism evidence="7 8">
    <name type="scientific">Gracilibacillus xinjiangensis</name>
    <dbReference type="NCBI Taxonomy" id="1193282"/>
    <lineage>
        <taxon>Bacteria</taxon>
        <taxon>Bacillati</taxon>
        <taxon>Bacillota</taxon>
        <taxon>Bacilli</taxon>
        <taxon>Bacillales</taxon>
        <taxon>Bacillaceae</taxon>
        <taxon>Gracilibacillus</taxon>
    </lineage>
</organism>
<dbReference type="PROSITE" id="PS00372">
    <property type="entry name" value="PTS_EIIA_TYPE_2_HIS"/>
    <property type="match status" value="1"/>
</dbReference>
<keyword evidence="8" id="KW-1185">Reference proteome</keyword>
<dbReference type="InterPro" id="IPR004715">
    <property type="entry name" value="PTS_IIA_fruc"/>
</dbReference>